<feature type="transmembrane region" description="Helical" evidence="1">
    <location>
        <begin position="138"/>
        <end position="155"/>
    </location>
</feature>
<protein>
    <submittedName>
        <fullName evidence="2">Uncharacterized protein</fullName>
    </submittedName>
</protein>
<feature type="transmembrane region" description="Helical" evidence="1">
    <location>
        <begin position="94"/>
        <end position="117"/>
    </location>
</feature>
<proteinExistence type="predicted"/>
<keyword evidence="1" id="KW-0472">Membrane</keyword>
<keyword evidence="1" id="KW-0812">Transmembrane</keyword>
<sequence length="343" mass="38420">MNTTSSTEGYDAADTILHSLSWVIPSIISIMGTLMIGYLLFVTIVKDLPQKDRPVTFANVFSPSNRLILGLLACGLIAYMAIIAYYNFSHEERPWVFALAWSVLGVANTCNIWFNFLRSTSILRSQSSAATYSFFSKITYLVPVFSLAPAFVVFAPESWTTISKNVLFASLLAFVHGTPTLLLEVYFAYSFTCHIRNIQAQLDQEENHMEKQKNKLDTEDMGSLPRTSIVGTQKVDTLLLIVSKWGLLTVIVQFNTMGLVTGALICTFISPELPRGSLASVLHHFFWIMKDISLLFIGLCIFRMKLELVKQYESEQSLAYHTKSAQIITGDKSYGHGRQSCKS</sequence>
<dbReference type="EMBL" id="MCGO01000001">
    <property type="protein sequence ID" value="ORY53478.1"/>
    <property type="molecule type" value="Genomic_DNA"/>
</dbReference>
<accession>A0A1Y2D2F9</accession>
<feature type="non-terminal residue" evidence="2">
    <location>
        <position position="1"/>
    </location>
</feature>
<gene>
    <name evidence="2" type="ORF">BCR33DRAFT_710897</name>
</gene>
<feature type="transmembrane region" description="Helical" evidence="1">
    <location>
        <begin position="247"/>
        <end position="270"/>
    </location>
</feature>
<reference evidence="2 3" key="1">
    <citation type="submission" date="2016-07" db="EMBL/GenBank/DDBJ databases">
        <title>Pervasive Adenine N6-methylation of Active Genes in Fungi.</title>
        <authorList>
            <consortium name="DOE Joint Genome Institute"/>
            <person name="Mondo S.J."/>
            <person name="Dannebaum R.O."/>
            <person name="Kuo R.C."/>
            <person name="Labutti K."/>
            <person name="Haridas S."/>
            <person name="Kuo A."/>
            <person name="Salamov A."/>
            <person name="Ahrendt S.R."/>
            <person name="Lipzen A."/>
            <person name="Sullivan W."/>
            <person name="Andreopoulos W.B."/>
            <person name="Clum A."/>
            <person name="Lindquist E."/>
            <person name="Daum C."/>
            <person name="Ramamoorthy G.K."/>
            <person name="Gryganskyi A."/>
            <person name="Culley D."/>
            <person name="Magnuson J.K."/>
            <person name="James T.Y."/>
            <person name="O'Malley M.A."/>
            <person name="Stajich J.E."/>
            <person name="Spatafora J.W."/>
            <person name="Visel A."/>
            <person name="Grigoriev I.V."/>
        </authorList>
    </citation>
    <scope>NUCLEOTIDE SEQUENCE [LARGE SCALE GENOMIC DNA]</scope>
    <source>
        <strain evidence="2 3">JEL800</strain>
    </source>
</reference>
<feature type="transmembrane region" description="Helical" evidence="1">
    <location>
        <begin position="167"/>
        <end position="189"/>
    </location>
</feature>
<evidence type="ECO:0000313" key="3">
    <source>
        <dbReference type="Proteomes" id="UP000193642"/>
    </source>
</evidence>
<comment type="caution">
    <text evidence="2">The sequence shown here is derived from an EMBL/GenBank/DDBJ whole genome shotgun (WGS) entry which is preliminary data.</text>
</comment>
<keyword evidence="1" id="KW-1133">Transmembrane helix</keyword>
<feature type="transmembrane region" description="Helical" evidence="1">
    <location>
        <begin position="66"/>
        <end position="88"/>
    </location>
</feature>
<dbReference type="Proteomes" id="UP000193642">
    <property type="component" value="Unassembled WGS sequence"/>
</dbReference>
<dbReference type="AlphaFoldDB" id="A0A1Y2D2F9"/>
<evidence type="ECO:0000256" key="1">
    <source>
        <dbReference type="SAM" id="Phobius"/>
    </source>
</evidence>
<keyword evidence="3" id="KW-1185">Reference proteome</keyword>
<name>A0A1Y2D2F9_9FUNG</name>
<feature type="transmembrane region" description="Helical" evidence="1">
    <location>
        <begin position="282"/>
        <end position="302"/>
    </location>
</feature>
<evidence type="ECO:0000313" key="2">
    <source>
        <dbReference type="EMBL" id="ORY53478.1"/>
    </source>
</evidence>
<feature type="transmembrane region" description="Helical" evidence="1">
    <location>
        <begin position="20"/>
        <end position="45"/>
    </location>
</feature>
<organism evidence="2 3">
    <name type="scientific">Rhizoclosmatium globosum</name>
    <dbReference type="NCBI Taxonomy" id="329046"/>
    <lineage>
        <taxon>Eukaryota</taxon>
        <taxon>Fungi</taxon>
        <taxon>Fungi incertae sedis</taxon>
        <taxon>Chytridiomycota</taxon>
        <taxon>Chytridiomycota incertae sedis</taxon>
        <taxon>Chytridiomycetes</taxon>
        <taxon>Chytridiales</taxon>
        <taxon>Chytriomycetaceae</taxon>
        <taxon>Rhizoclosmatium</taxon>
    </lineage>
</organism>